<evidence type="ECO:0000256" key="6">
    <source>
        <dbReference type="ARBA" id="ARBA00023136"/>
    </source>
</evidence>
<feature type="transmembrane region" description="Helical" evidence="7">
    <location>
        <begin position="26"/>
        <end position="45"/>
    </location>
</feature>
<evidence type="ECO:0000313" key="10">
    <source>
        <dbReference type="Proteomes" id="UP000431092"/>
    </source>
</evidence>
<dbReference type="EMBL" id="WLVL01000040">
    <property type="protein sequence ID" value="MTB72885.1"/>
    <property type="molecule type" value="Genomic_DNA"/>
</dbReference>
<organism evidence="9 10">
    <name type="scientific">Arsenicicoccus cauae</name>
    <dbReference type="NCBI Taxonomy" id="2663847"/>
    <lineage>
        <taxon>Bacteria</taxon>
        <taxon>Bacillati</taxon>
        <taxon>Actinomycetota</taxon>
        <taxon>Actinomycetes</taxon>
        <taxon>Micrococcales</taxon>
        <taxon>Intrasporangiaceae</taxon>
        <taxon>Arsenicicoccus</taxon>
    </lineage>
</organism>
<dbReference type="AlphaFoldDB" id="A0A6I3IML6"/>
<accession>A0A6I3IML6</accession>
<comment type="subcellular location">
    <subcellularLocation>
        <location evidence="1">Cell membrane</location>
        <topology evidence="1">Multi-pass membrane protein</topology>
    </subcellularLocation>
</comment>
<dbReference type="InterPro" id="IPR037185">
    <property type="entry name" value="EmrE-like"/>
</dbReference>
<sequence>MALVAVTAVWGSTFYLIHDLLGSMDAVDFLAVRFTIAAVCLLLLFGRSLRTLDRRACVAGVLLGLVYAVAQVLQTVGLAHTAASRSGFITGLYVVLTPVLGAVLLRDRVGRATWVAVVLSVLGLAVLSLGDVASPVGLGEALTLACAAVYAIHILGVASFSTAELATALSTVQMVALAVGCSVVAAVDGVGLPPSTGAWWAVVYMAVVAGAGALWAQTWAQAHLSASRAAIVMTLEPVFAAGFAVTLGGESVTSRMVLGGGLVLAAMYVVELAGRRGRGADDPPLEALHHEP</sequence>
<dbReference type="PANTHER" id="PTHR42920">
    <property type="entry name" value="OS03G0707200 PROTEIN-RELATED"/>
    <property type="match status" value="1"/>
</dbReference>
<keyword evidence="10" id="KW-1185">Reference proteome</keyword>
<evidence type="ECO:0000256" key="7">
    <source>
        <dbReference type="SAM" id="Phobius"/>
    </source>
</evidence>
<feature type="transmembrane region" description="Helical" evidence="7">
    <location>
        <begin position="57"/>
        <end position="80"/>
    </location>
</feature>
<evidence type="ECO:0000256" key="3">
    <source>
        <dbReference type="ARBA" id="ARBA00022475"/>
    </source>
</evidence>
<feature type="transmembrane region" description="Helical" evidence="7">
    <location>
        <begin position="141"/>
        <end position="160"/>
    </location>
</feature>
<feature type="transmembrane region" description="Helical" evidence="7">
    <location>
        <begin position="86"/>
        <end position="105"/>
    </location>
</feature>
<keyword evidence="5 7" id="KW-1133">Transmembrane helix</keyword>
<evidence type="ECO:0000256" key="1">
    <source>
        <dbReference type="ARBA" id="ARBA00004651"/>
    </source>
</evidence>
<feature type="transmembrane region" description="Helical" evidence="7">
    <location>
        <begin position="172"/>
        <end position="192"/>
    </location>
</feature>
<keyword evidence="3" id="KW-1003">Cell membrane</keyword>
<dbReference type="Proteomes" id="UP000431092">
    <property type="component" value="Unassembled WGS sequence"/>
</dbReference>
<reference evidence="9 10" key="1">
    <citation type="submission" date="2019-11" db="EMBL/GenBank/DDBJ databases">
        <title>Whole genome sequencing identifies a novel species of the genus Arsenicicoccus isolated from human blood.</title>
        <authorList>
            <person name="Jeong J.H."/>
            <person name="Kweon O.J."/>
            <person name="Kim H.R."/>
            <person name="Kim T.-H."/>
            <person name="Ha S.-M."/>
            <person name="Lee M.-K."/>
        </authorList>
    </citation>
    <scope>NUCLEOTIDE SEQUENCE [LARGE SCALE GENOMIC DNA]</scope>
    <source>
        <strain evidence="9 10">MKL-02</strain>
    </source>
</reference>
<feature type="transmembrane region" description="Helical" evidence="7">
    <location>
        <begin position="112"/>
        <end position="129"/>
    </location>
</feature>
<keyword evidence="4 7" id="KW-0812">Transmembrane</keyword>
<evidence type="ECO:0000256" key="2">
    <source>
        <dbReference type="ARBA" id="ARBA00007362"/>
    </source>
</evidence>
<feature type="domain" description="EamA" evidence="8">
    <location>
        <begin position="139"/>
        <end position="270"/>
    </location>
</feature>
<evidence type="ECO:0000313" key="9">
    <source>
        <dbReference type="EMBL" id="MTB72885.1"/>
    </source>
</evidence>
<dbReference type="PANTHER" id="PTHR42920:SF5">
    <property type="entry name" value="EAMA DOMAIN-CONTAINING PROTEIN"/>
    <property type="match status" value="1"/>
</dbReference>
<dbReference type="GO" id="GO:0005886">
    <property type="term" value="C:plasma membrane"/>
    <property type="evidence" value="ECO:0007669"/>
    <property type="project" value="UniProtKB-SubCell"/>
</dbReference>
<dbReference type="Pfam" id="PF00892">
    <property type="entry name" value="EamA"/>
    <property type="match status" value="2"/>
</dbReference>
<evidence type="ECO:0000256" key="5">
    <source>
        <dbReference type="ARBA" id="ARBA00022989"/>
    </source>
</evidence>
<gene>
    <name evidence="9" type="ORF">GGG17_13100</name>
</gene>
<protein>
    <submittedName>
        <fullName evidence="9">EamA family transporter</fullName>
    </submittedName>
</protein>
<dbReference type="SUPFAM" id="SSF103481">
    <property type="entry name" value="Multidrug resistance efflux transporter EmrE"/>
    <property type="match status" value="2"/>
</dbReference>
<dbReference type="InterPro" id="IPR000620">
    <property type="entry name" value="EamA_dom"/>
</dbReference>
<dbReference type="RefSeq" id="WP_154594130.1">
    <property type="nucleotide sequence ID" value="NZ_WLVL01000040.1"/>
</dbReference>
<proteinExistence type="inferred from homology"/>
<feature type="transmembrane region" description="Helical" evidence="7">
    <location>
        <begin position="252"/>
        <end position="270"/>
    </location>
</feature>
<evidence type="ECO:0000256" key="4">
    <source>
        <dbReference type="ARBA" id="ARBA00022692"/>
    </source>
</evidence>
<comment type="caution">
    <text evidence="9">The sequence shown here is derived from an EMBL/GenBank/DDBJ whole genome shotgun (WGS) entry which is preliminary data.</text>
</comment>
<feature type="transmembrane region" description="Helical" evidence="7">
    <location>
        <begin position="198"/>
        <end position="216"/>
    </location>
</feature>
<evidence type="ECO:0000259" key="8">
    <source>
        <dbReference type="Pfam" id="PF00892"/>
    </source>
</evidence>
<keyword evidence="6 7" id="KW-0472">Membrane</keyword>
<name>A0A6I3IML6_9MICO</name>
<feature type="domain" description="EamA" evidence="8">
    <location>
        <begin position="3"/>
        <end position="128"/>
    </location>
</feature>
<feature type="transmembrane region" description="Helical" evidence="7">
    <location>
        <begin position="228"/>
        <end position="246"/>
    </location>
</feature>
<dbReference type="InterPro" id="IPR051258">
    <property type="entry name" value="Diverse_Substrate_Transporter"/>
</dbReference>
<comment type="similarity">
    <text evidence="2">Belongs to the EamA transporter family.</text>
</comment>